<accession>A0AA43Z3P4</accession>
<dbReference type="RefSeq" id="WP_165891260.1">
    <property type="nucleotide sequence ID" value="NZ_JAAPAP010000001.1"/>
</dbReference>
<evidence type="ECO:0000313" key="2">
    <source>
        <dbReference type="Proteomes" id="UP000736384"/>
    </source>
</evidence>
<comment type="caution">
    <text evidence="1">The sequence shown here is derived from an EMBL/GenBank/DDBJ whole genome shotgun (WGS) entry which is preliminary data.</text>
</comment>
<dbReference type="Proteomes" id="UP000736384">
    <property type="component" value="Unassembled WGS sequence"/>
</dbReference>
<evidence type="ECO:0000313" key="1">
    <source>
        <dbReference type="EMBL" id="NHN75882.1"/>
    </source>
</evidence>
<gene>
    <name evidence="1" type="ORF">HA520_01050</name>
</gene>
<sequence length="232" mass="25781">MPLSIAKLAMHKESLSNDIKLRMKIRKELKALEWLTTDQALTALEDMGCTKVDKSYLVDHCQHGNCEVYILADGQRGQCIDAIPYGKDEWTYECYGIGYQKILSPDKLLAPSLAKLILTGTVRNDDRPEPEVFDYIDWEIEALPRSLKLYYKIDQIESLGIKIISSGKSGTLDPRERKSAGQIIAVLAAMAGVDRSKPYAAVAALQAAAATEGIPFDLSPETIVKYLEMPDK</sequence>
<dbReference type="AlphaFoldDB" id="A0AA43Z3P4"/>
<name>A0AA43Z3P4_9GAMM</name>
<organism evidence="1 2">
    <name type="scientific">Azotobacter chroococcum</name>
    <dbReference type="NCBI Taxonomy" id="353"/>
    <lineage>
        <taxon>Bacteria</taxon>
        <taxon>Pseudomonadati</taxon>
        <taxon>Pseudomonadota</taxon>
        <taxon>Gammaproteobacteria</taxon>
        <taxon>Pseudomonadales</taxon>
        <taxon>Pseudomonadaceae</taxon>
        <taxon>Azotobacter</taxon>
    </lineage>
</organism>
<reference evidence="1" key="1">
    <citation type="submission" date="2020-03" db="EMBL/GenBank/DDBJ databases">
        <title>Genome assembly of Azotobacter chroococcum W5.</title>
        <authorList>
            <person name="Kannepalli A."/>
        </authorList>
    </citation>
    <scope>NUCLEOTIDE SEQUENCE</scope>
    <source>
        <strain evidence="1">W5</strain>
    </source>
</reference>
<dbReference type="EMBL" id="JAAPAP010000001">
    <property type="protein sequence ID" value="NHN75882.1"/>
    <property type="molecule type" value="Genomic_DNA"/>
</dbReference>
<proteinExistence type="predicted"/>
<protein>
    <submittedName>
        <fullName evidence="1">Uncharacterized protein</fullName>
    </submittedName>
</protein>